<feature type="non-terminal residue" evidence="2">
    <location>
        <position position="1"/>
    </location>
</feature>
<feature type="chain" id="PRO_5046907367" evidence="1">
    <location>
        <begin position="26"/>
        <end position="75"/>
    </location>
</feature>
<evidence type="ECO:0000313" key="3">
    <source>
        <dbReference type="Proteomes" id="UP001434883"/>
    </source>
</evidence>
<dbReference type="EMBL" id="JAHRIN010001648">
    <property type="protein sequence ID" value="MEQ2192022.1"/>
    <property type="molecule type" value="Genomic_DNA"/>
</dbReference>
<gene>
    <name evidence="2" type="ORF">XENOCAPTIV_005932</name>
</gene>
<feature type="signal peptide" evidence="1">
    <location>
        <begin position="1"/>
        <end position="25"/>
    </location>
</feature>
<organism evidence="2 3">
    <name type="scientific">Xenoophorus captivus</name>
    <dbReference type="NCBI Taxonomy" id="1517983"/>
    <lineage>
        <taxon>Eukaryota</taxon>
        <taxon>Metazoa</taxon>
        <taxon>Chordata</taxon>
        <taxon>Craniata</taxon>
        <taxon>Vertebrata</taxon>
        <taxon>Euteleostomi</taxon>
        <taxon>Actinopterygii</taxon>
        <taxon>Neopterygii</taxon>
        <taxon>Teleostei</taxon>
        <taxon>Neoteleostei</taxon>
        <taxon>Acanthomorphata</taxon>
        <taxon>Ovalentaria</taxon>
        <taxon>Atherinomorphae</taxon>
        <taxon>Cyprinodontiformes</taxon>
        <taxon>Goodeidae</taxon>
        <taxon>Xenoophorus</taxon>
    </lineage>
</organism>
<proteinExistence type="predicted"/>
<protein>
    <submittedName>
        <fullName evidence="2">Uncharacterized protein</fullName>
    </submittedName>
</protein>
<keyword evidence="1" id="KW-0732">Signal</keyword>
<evidence type="ECO:0000313" key="2">
    <source>
        <dbReference type="EMBL" id="MEQ2192022.1"/>
    </source>
</evidence>
<sequence>SSGAAFLSAALSLLSYLSFIHHTLRGLLVRASDHIPDFHPAAIADAPLIRLHLLSIFDQTRLTVAIPCVTTIMRR</sequence>
<dbReference type="Proteomes" id="UP001434883">
    <property type="component" value="Unassembled WGS sequence"/>
</dbReference>
<keyword evidence="3" id="KW-1185">Reference proteome</keyword>
<name>A0ABV0Q977_9TELE</name>
<evidence type="ECO:0000256" key="1">
    <source>
        <dbReference type="SAM" id="SignalP"/>
    </source>
</evidence>
<reference evidence="2 3" key="1">
    <citation type="submission" date="2021-06" db="EMBL/GenBank/DDBJ databases">
        <authorList>
            <person name="Palmer J.M."/>
        </authorList>
    </citation>
    <scope>NUCLEOTIDE SEQUENCE [LARGE SCALE GENOMIC DNA]</scope>
    <source>
        <strain evidence="2 3">XC_2019</strain>
        <tissue evidence="2">Muscle</tissue>
    </source>
</reference>
<accession>A0ABV0Q977</accession>
<comment type="caution">
    <text evidence="2">The sequence shown here is derived from an EMBL/GenBank/DDBJ whole genome shotgun (WGS) entry which is preliminary data.</text>
</comment>